<comment type="similarity">
    <text evidence="1">Belongs to the CLV3/ESR signal peptide family.</text>
</comment>
<name>A0ABD3JWU0_EUCGL</name>
<dbReference type="EMBL" id="JBJKBG010000007">
    <property type="protein sequence ID" value="KAL3731508.1"/>
    <property type="molecule type" value="Genomic_DNA"/>
</dbReference>
<feature type="compositionally biased region" description="Basic and acidic residues" evidence="5">
    <location>
        <begin position="86"/>
        <end position="107"/>
    </location>
</feature>
<keyword evidence="6" id="KW-1133">Transmembrane helix</keyword>
<evidence type="ECO:0000313" key="7">
    <source>
        <dbReference type="EMBL" id="KAL3731508.1"/>
    </source>
</evidence>
<keyword evidence="8" id="KW-1185">Reference proteome</keyword>
<gene>
    <name evidence="7" type="ORF">ACJRO7_028397</name>
</gene>
<evidence type="ECO:0000256" key="6">
    <source>
        <dbReference type="SAM" id="Phobius"/>
    </source>
</evidence>
<dbReference type="InterPro" id="IPR039618">
    <property type="entry name" value="CLE9-13"/>
</dbReference>
<evidence type="ECO:0000256" key="4">
    <source>
        <dbReference type="ARBA" id="ARBA00023278"/>
    </source>
</evidence>
<keyword evidence="4" id="KW-0379">Hydroxylation</keyword>
<keyword evidence="6" id="KW-0472">Membrane</keyword>
<accession>A0ABD3JWU0</accession>
<dbReference type="Proteomes" id="UP001634007">
    <property type="component" value="Unassembled WGS sequence"/>
</dbReference>
<evidence type="ECO:0000256" key="2">
    <source>
        <dbReference type="ARBA" id="ARBA00022473"/>
    </source>
</evidence>
<evidence type="ECO:0000256" key="1">
    <source>
        <dbReference type="ARBA" id="ARBA00005416"/>
    </source>
</evidence>
<proteinExistence type="inferred from homology"/>
<evidence type="ECO:0000256" key="3">
    <source>
        <dbReference type="ARBA" id="ARBA00022782"/>
    </source>
</evidence>
<sequence length="117" mass="13283">MTPKLPHALFTMLWLSLLLLLLLQFYRSRSHLSNIQHIVGIGTRTESSPSSPSSSSTSHHRGSINRKVLASKFDFSPFQKRHGKSHRPEPPDDGREIDPRYGMEKRLVPTGPNPLHH</sequence>
<evidence type="ECO:0000256" key="5">
    <source>
        <dbReference type="SAM" id="MobiDB-lite"/>
    </source>
</evidence>
<feature type="transmembrane region" description="Helical" evidence="6">
    <location>
        <begin position="6"/>
        <end position="26"/>
    </location>
</feature>
<protein>
    <recommendedName>
        <fullName evidence="9">CLAVATA3/ESR (CLE)-related protein 13</fullName>
    </recommendedName>
</protein>
<keyword evidence="3" id="KW-0221">Differentiation</keyword>
<dbReference type="PANTHER" id="PTHR34359">
    <property type="entry name" value="CLAVATA3/ESR (CLE)-RELATED PROTEIN 10"/>
    <property type="match status" value="1"/>
</dbReference>
<organism evidence="7 8">
    <name type="scientific">Eucalyptus globulus</name>
    <name type="common">Tasmanian blue gum</name>
    <dbReference type="NCBI Taxonomy" id="34317"/>
    <lineage>
        <taxon>Eukaryota</taxon>
        <taxon>Viridiplantae</taxon>
        <taxon>Streptophyta</taxon>
        <taxon>Embryophyta</taxon>
        <taxon>Tracheophyta</taxon>
        <taxon>Spermatophyta</taxon>
        <taxon>Magnoliopsida</taxon>
        <taxon>eudicotyledons</taxon>
        <taxon>Gunneridae</taxon>
        <taxon>Pentapetalae</taxon>
        <taxon>rosids</taxon>
        <taxon>malvids</taxon>
        <taxon>Myrtales</taxon>
        <taxon>Myrtaceae</taxon>
        <taxon>Myrtoideae</taxon>
        <taxon>Eucalypteae</taxon>
        <taxon>Eucalyptus</taxon>
    </lineage>
</organism>
<dbReference type="GO" id="GO:0030154">
    <property type="term" value="P:cell differentiation"/>
    <property type="evidence" value="ECO:0007669"/>
    <property type="project" value="UniProtKB-KW"/>
</dbReference>
<reference evidence="7 8" key="1">
    <citation type="submission" date="2024-11" db="EMBL/GenBank/DDBJ databases">
        <title>Chromosome-level genome assembly of Eucalyptus globulus Labill. provides insights into its genome evolution.</title>
        <authorList>
            <person name="Li X."/>
        </authorList>
    </citation>
    <scope>NUCLEOTIDE SEQUENCE [LARGE SCALE GENOMIC DNA]</scope>
    <source>
        <strain evidence="7">CL2024</strain>
        <tissue evidence="7">Fresh tender leaves</tissue>
    </source>
</reference>
<evidence type="ECO:0008006" key="9">
    <source>
        <dbReference type="Google" id="ProtNLM"/>
    </source>
</evidence>
<comment type="caution">
    <text evidence="7">The sequence shown here is derived from an EMBL/GenBank/DDBJ whole genome shotgun (WGS) entry which is preliminary data.</text>
</comment>
<keyword evidence="6" id="KW-0812">Transmembrane</keyword>
<feature type="region of interest" description="Disordered" evidence="5">
    <location>
        <begin position="42"/>
        <end position="117"/>
    </location>
</feature>
<keyword evidence="2" id="KW-0217">Developmental protein</keyword>
<dbReference type="PANTHER" id="PTHR34359:SF24">
    <property type="entry name" value="INACTIVE PROTEIN FON2 SPARE1"/>
    <property type="match status" value="1"/>
</dbReference>
<dbReference type="AlphaFoldDB" id="A0ABD3JWU0"/>
<evidence type="ECO:0000313" key="8">
    <source>
        <dbReference type="Proteomes" id="UP001634007"/>
    </source>
</evidence>
<feature type="compositionally biased region" description="Low complexity" evidence="5">
    <location>
        <begin position="47"/>
        <end position="57"/>
    </location>
</feature>